<reference evidence="3 4" key="1">
    <citation type="journal article" date="2023" name="Plants (Basel)">
        <title>Bridging the Gap: Combining Genomics and Transcriptomics Approaches to Understand Stylosanthes scabra, an Orphan Legume from the Brazilian Caatinga.</title>
        <authorList>
            <person name="Ferreira-Neto J.R.C."/>
            <person name="da Silva M.D."/>
            <person name="Binneck E."/>
            <person name="de Melo N.F."/>
            <person name="da Silva R.H."/>
            <person name="de Melo A.L.T.M."/>
            <person name="Pandolfi V."/>
            <person name="Bustamante F.O."/>
            <person name="Brasileiro-Vidal A.C."/>
            <person name="Benko-Iseppon A.M."/>
        </authorList>
    </citation>
    <scope>NUCLEOTIDE SEQUENCE [LARGE SCALE GENOMIC DNA]</scope>
    <source>
        <tissue evidence="3">Leaves</tissue>
    </source>
</reference>
<feature type="region of interest" description="Disordered" evidence="1">
    <location>
        <begin position="54"/>
        <end position="100"/>
    </location>
</feature>
<dbReference type="Gene3D" id="3.40.970.10">
    <property type="entry name" value="Ribonuclease H1, N-terminal domain"/>
    <property type="match status" value="1"/>
</dbReference>
<dbReference type="Proteomes" id="UP001341840">
    <property type="component" value="Unassembled WGS sequence"/>
</dbReference>
<dbReference type="Pfam" id="PF01693">
    <property type="entry name" value="Cauli_VI"/>
    <property type="match status" value="1"/>
</dbReference>
<evidence type="ECO:0000313" key="3">
    <source>
        <dbReference type="EMBL" id="MED6181759.1"/>
    </source>
</evidence>
<dbReference type="SUPFAM" id="SSF55658">
    <property type="entry name" value="L9 N-domain-like"/>
    <property type="match status" value="1"/>
</dbReference>
<feature type="domain" description="Ribonuclease H1 N-terminal" evidence="2">
    <location>
        <begin position="7"/>
        <end position="50"/>
    </location>
</feature>
<dbReference type="EMBL" id="JASCZI010181318">
    <property type="protein sequence ID" value="MED6181759.1"/>
    <property type="molecule type" value="Genomic_DNA"/>
</dbReference>
<keyword evidence="4" id="KW-1185">Reference proteome</keyword>
<dbReference type="InterPro" id="IPR037056">
    <property type="entry name" value="RNase_H1_N_sf"/>
</dbReference>
<name>A0ABU6W7K6_9FABA</name>
<dbReference type="InterPro" id="IPR009027">
    <property type="entry name" value="Ribosomal_bL9/RNase_H1_N"/>
</dbReference>
<evidence type="ECO:0000256" key="1">
    <source>
        <dbReference type="SAM" id="MobiDB-lite"/>
    </source>
</evidence>
<protein>
    <recommendedName>
        <fullName evidence="2">Ribonuclease H1 N-terminal domain-containing protein</fullName>
    </recommendedName>
</protein>
<evidence type="ECO:0000259" key="2">
    <source>
        <dbReference type="Pfam" id="PF01693"/>
    </source>
</evidence>
<comment type="caution">
    <text evidence="3">The sequence shown here is derived from an EMBL/GenBank/DDBJ whole genome shotgun (WGS) entry which is preliminary data.</text>
</comment>
<proteinExistence type="predicted"/>
<accession>A0ABU6W7K6</accession>
<dbReference type="InterPro" id="IPR011320">
    <property type="entry name" value="RNase_H1_N"/>
</dbReference>
<sequence>MDGGLNKVYAVKAGRVPGIYQTWEEADQQVYGYPRAKFRSFCVYEEAVEYMRTGKVRRESSRGGDPSSCSKGGKPLDEQFQSFSMSDHGGNSSGTSTQNVPTMSDVQKQVLADTISGDVEWMLGLLCSTLEVGRPVFVPQMVGGGAEHPTAYGFTDILPKSERGLEVVAYGPVLPDESITRHEAARLMLRNMVIATGELVRKLERENDDLKKYLSLG</sequence>
<evidence type="ECO:0000313" key="4">
    <source>
        <dbReference type="Proteomes" id="UP001341840"/>
    </source>
</evidence>
<feature type="compositionally biased region" description="Polar residues" evidence="1">
    <location>
        <begin position="79"/>
        <end position="100"/>
    </location>
</feature>
<gene>
    <name evidence="3" type="ORF">PIB30_022359</name>
</gene>
<organism evidence="3 4">
    <name type="scientific">Stylosanthes scabra</name>
    <dbReference type="NCBI Taxonomy" id="79078"/>
    <lineage>
        <taxon>Eukaryota</taxon>
        <taxon>Viridiplantae</taxon>
        <taxon>Streptophyta</taxon>
        <taxon>Embryophyta</taxon>
        <taxon>Tracheophyta</taxon>
        <taxon>Spermatophyta</taxon>
        <taxon>Magnoliopsida</taxon>
        <taxon>eudicotyledons</taxon>
        <taxon>Gunneridae</taxon>
        <taxon>Pentapetalae</taxon>
        <taxon>rosids</taxon>
        <taxon>fabids</taxon>
        <taxon>Fabales</taxon>
        <taxon>Fabaceae</taxon>
        <taxon>Papilionoideae</taxon>
        <taxon>50 kb inversion clade</taxon>
        <taxon>dalbergioids sensu lato</taxon>
        <taxon>Dalbergieae</taxon>
        <taxon>Pterocarpus clade</taxon>
        <taxon>Stylosanthes</taxon>
    </lineage>
</organism>